<accession>A0A0P7YW64</accession>
<dbReference type="AlphaFoldDB" id="A0A0P7YW64"/>
<evidence type="ECO:0000313" key="2">
    <source>
        <dbReference type="EMBL" id="KPQ34974.1"/>
    </source>
</evidence>
<comment type="caution">
    <text evidence="2">The sequence shown here is derived from an EMBL/GenBank/DDBJ whole genome shotgun (WGS) entry which is preliminary data.</text>
</comment>
<feature type="compositionally biased region" description="Polar residues" evidence="1">
    <location>
        <begin position="115"/>
        <end position="129"/>
    </location>
</feature>
<dbReference type="EMBL" id="LJZR01000015">
    <property type="protein sequence ID" value="KPQ34974.1"/>
    <property type="molecule type" value="Genomic_DNA"/>
</dbReference>
<dbReference type="Proteomes" id="UP000050465">
    <property type="component" value="Unassembled WGS sequence"/>
</dbReference>
<reference evidence="2 3" key="1">
    <citation type="submission" date="2015-09" db="EMBL/GenBank/DDBJ databases">
        <title>Identification and resolution of microdiversity through metagenomic sequencing of parallel consortia.</title>
        <authorList>
            <person name="Nelson W.C."/>
            <person name="Romine M.F."/>
            <person name="Lindemann S.R."/>
        </authorList>
    </citation>
    <scope>NUCLEOTIDE SEQUENCE [LARGE SCALE GENOMIC DNA]</scope>
    <source>
        <strain evidence="2">Ana</strain>
    </source>
</reference>
<feature type="compositionally biased region" description="Basic and acidic residues" evidence="1">
    <location>
        <begin position="101"/>
        <end position="114"/>
    </location>
</feature>
<organism evidence="2 3">
    <name type="scientific">Phormidesmis priestleyi Ana</name>
    <dbReference type="NCBI Taxonomy" id="1666911"/>
    <lineage>
        <taxon>Bacteria</taxon>
        <taxon>Bacillati</taxon>
        <taxon>Cyanobacteriota</taxon>
        <taxon>Cyanophyceae</taxon>
        <taxon>Leptolyngbyales</taxon>
        <taxon>Leptolyngbyaceae</taxon>
        <taxon>Phormidesmis</taxon>
    </lineage>
</organism>
<protein>
    <submittedName>
        <fullName evidence="2">Uncharacterized protein</fullName>
    </submittedName>
</protein>
<sequence>MSTHRTVILEAHDGSQWRSLSELPTGKGSDLNKPLLWANPMLSPSPREAKDFPPLPDDCSERVQLRLKGVAYWVATCFDLPQFKAGIENAIRHTKNQAKSQAKDQTKSQAKDQAKSQAKNPLKEPTNSDSVQAMTEMKGAIAMAEVLTQGNIPVRFIIFLDH</sequence>
<evidence type="ECO:0000313" key="3">
    <source>
        <dbReference type="Proteomes" id="UP000050465"/>
    </source>
</evidence>
<evidence type="ECO:0000256" key="1">
    <source>
        <dbReference type="SAM" id="MobiDB-lite"/>
    </source>
</evidence>
<name>A0A0P7YW64_9CYAN</name>
<proteinExistence type="predicted"/>
<feature type="region of interest" description="Disordered" evidence="1">
    <location>
        <begin position="94"/>
        <end position="129"/>
    </location>
</feature>
<gene>
    <name evidence="2" type="ORF">HLUCCA11_12455</name>
</gene>